<evidence type="ECO:0000313" key="1">
    <source>
        <dbReference type="EMBL" id="SVC47688.1"/>
    </source>
</evidence>
<name>A0A382MGR2_9ZZZZ</name>
<accession>A0A382MGR2</accession>
<dbReference type="Gene3D" id="3.40.50.10310">
    <property type="entry name" value="Creatininase"/>
    <property type="match status" value="1"/>
</dbReference>
<protein>
    <submittedName>
        <fullName evidence="1">Uncharacterized protein</fullName>
    </submittedName>
</protein>
<gene>
    <name evidence="1" type="ORF">METZ01_LOCUS300542</name>
</gene>
<feature type="non-terminal residue" evidence="1">
    <location>
        <position position="1"/>
    </location>
</feature>
<organism evidence="1">
    <name type="scientific">marine metagenome</name>
    <dbReference type="NCBI Taxonomy" id="408172"/>
    <lineage>
        <taxon>unclassified sequences</taxon>
        <taxon>metagenomes</taxon>
        <taxon>ecological metagenomes</taxon>
    </lineage>
</organism>
<dbReference type="EMBL" id="UINC01093339">
    <property type="protein sequence ID" value="SVC47688.1"/>
    <property type="molecule type" value="Genomic_DNA"/>
</dbReference>
<dbReference type="AlphaFoldDB" id="A0A382MGR2"/>
<reference evidence="1" key="1">
    <citation type="submission" date="2018-05" db="EMBL/GenBank/DDBJ databases">
        <authorList>
            <person name="Lanie J.A."/>
            <person name="Ng W.-L."/>
            <person name="Kazmierczak K.M."/>
            <person name="Andrzejewski T.M."/>
            <person name="Davidsen T.M."/>
            <person name="Wayne K.J."/>
            <person name="Tettelin H."/>
            <person name="Glass J.I."/>
            <person name="Rusch D."/>
            <person name="Podicherti R."/>
            <person name="Tsui H.-C.T."/>
            <person name="Winkler M.E."/>
        </authorList>
    </citation>
    <scope>NUCLEOTIDE SEQUENCE</scope>
</reference>
<dbReference type="InterPro" id="IPR024087">
    <property type="entry name" value="Creatininase-like_sf"/>
</dbReference>
<sequence length="77" mass="8509">PLSEAGKGAESRFKPEGLRQGWVWAQREWSRATVDTGIGNPEKSKAEKGEVYLRVLTEKIAGFLIELAACNLDDLYG</sequence>
<proteinExistence type="predicted"/>